<feature type="transmembrane region" description="Helical" evidence="6">
    <location>
        <begin position="286"/>
        <end position="306"/>
    </location>
</feature>
<sequence>MAEVLGLLRRYRTLLSIALVAAMIGLGFTALHQLTERLSLHDVRAAFHAIAPGQVLLAFALTAASYLALTLYDALALRIIGRPLPWRTAALASFTSYTISHNLGLSPITGGSARYRIYSSAGLDAGEVARIVVIASATFWMGVLAVTGAALAGHQGPLSLAGLALGADAAHVTGLAIIAATAALVLFCALGPGEARLFGVRLPLPGAAQAAAQIAIAAIDLACAAAALFVLIRGAAPALLPTFILAYALGIIAALVTHVPGGLGVFEAVVIATVPADRPALAAALIAYRLIYYVVPLALGIAALGLHEGRERRLARAIAGVRVVANGIAPLLMSAAAFLSGTLLLLSGSTPGVPARLKDLHSILPLPFIEASHLAASLAGTCLLLLAPGLYRRLDGAFVSARALLLAGAIFSLAKGIDYEEAIMCLAVAGLLQWTSPAFYRTTAFTARAFTPVWFACVTAVGALSLWVGLFSYKHVLYQNSLWWDFALHGDASRYLRASLGAAVVLAGAALWRLFAPAAPRARATALPQPLLAVLDTAGRTDAMLALTGDKRFLFSPAGDAFLMYQIRGSSWIVMADPVGPREAWAGLMWTIRSMAYAAQGRLMLYQISSDMLEIAIALGLQLVKYGEEAIVDVQHFRLEGPAMRSIRHTVRRAEREGASFAVVPAAEVPAILPALAALSGEWLEAKGQREKGFSLGQFDPDYVARFDCALVRVDGRIVAFANVWKTANRRELSVDLMRHGAGSPPGVMDFLFASLILWGKDQGYARFSLGLAPLSGMEAHRLSPLWVKAAATIFRHGERFYGFRGLRAYKEKFAPSWEPRYIAAPRGLGLVRALHDLNRLIGNPRSLDTPLDEEGIIAGPAAAPPHPTTPLLAA</sequence>
<proteinExistence type="predicted"/>
<feature type="transmembrane region" description="Helical" evidence="6">
    <location>
        <begin position="399"/>
        <end position="417"/>
    </location>
</feature>
<evidence type="ECO:0000256" key="5">
    <source>
        <dbReference type="ARBA" id="ARBA00023136"/>
    </source>
</evidence>
<keyword evidence="3 6" id="KW-0812">Transmembrane</keyword>
<gene>
    <name evidence="8" type="primary">mprF</name>
    <name evidence="8" type="ORF">KOF26_15880</name>
</gene>
<evidence type="ECO:0000256" key="4">
    <source>
        <dbReference type="ARBA" id="ARBA00022989"/>
    </source>
</evidence>
<dbReference type="InterPro" id="IPR024320">
    <property type="entry name" value="LPG_synthase_C"/>
</dbReference>
<feature type="transmembrane region" description="Helical" evidence="6">
    <location>
        <begin position="244"/>
        <end position="266"/>
    </location>
</feature>
<keyword evidence="9" id="KW-1185">Reference proteome</keyword>
<dbReference type="NCBIfam" id="NF033480">
    <property type="entry name" value="bifunc_MprF"/>
    <property type="match status" value="1"/>
</dbReference>
<comment type="caution">
    <text evidence="8">The sequence shown here is derived from an EMBL/GenBank/DDBJ whole genome shotgun (WGS) entry which is preliminary data.</text>
</comment>
<organism evidence="8 9">
    <name type="scientific">Sphingomonas quercus</name>
    <dbReference type="NCBI Taxonomy" id="2842451"/>
    <lineage>
        <taxon>Bacteria</taxon>
        <taxon>Pseudomonadati</taxon>
        <taxon>Pseudomonadota</taxon>
        <taxon>Alphaproteobacteria</taxon>
        <taxon>Sphingomonadales</taxon>
        <taxon>Sphingomonadaceae</taxon>
        <taxon>Sphingomonas</taxon>
    </lineage>
</organism>
<accession>A0ABS6BLZ1</accession>
<reference evidence="8 9" key="1">
    <citation type="submission" date="2021-06" db="EMBL/GenBank/DDBJ databases">
        <title>Sphingomonas sp. XMGL2, whole genome shotgun sequencing project.</title>
        <authorList>
            <person name="Zhao G."/>
            <person name="Shen L."/>
        </authorList>
    </citation>
    <scope>NUCLEOTIDE SEQUENCE [LARGE SCALE GENOMIC DNA]</scope>
    <source>
        <strain evidence="8 9">XMGL2</strain>
    </source>
</reference>
<feature type="transmembrane region" description="Helical" evidence="6">
    <location>
        <begin position="327"/>
        <end position="346"/>
    </location>
</feature>
<protein>
    <submittedName>
        <fullName evidence="8">Bifunctional lysylphosphatidylglycerol flippase/synthetase MprF</fullName>
    </submittedName>
</protein>
<feature type="transmembrane region" description="Helical" evidence="6">
    <location>
        <begin position="128"/>
        <end position="151"/>
    </location>
</feature>
<feature type="transmembrane region" description="Helical" evidence="6">
    <location>
        <begin position="12"/>
        <end position="35"/>
    </location>
</feature>
<feature type="transmembrane region" description="Helical" evidence="6">
    <location>
        <begin position="172"/>
        <end position="192"/>
    </location>
</feature>
<feature type="transmembrane region" description="Helical" evidence="6">
    <location>
        <begin position="366"/>
        <end position="387"/>
    </location>
</feature>
<dbReference type="PANTHER" id="PTHR34697">
    <property type="entry name" value="PHOSPHATIDYLGLYCEROL LYSYLTRANSFERASE"/>
    <property type="match status" value="1"/>
</dbReference>
<feature type="transmembrane region" description="Helical" evidence="6">
    <location>
        <begin position="55"/>
        <end position="77"/>
    </location>
</feature>
<feature type="transmembrane region" description="Helical" evidence="6">
    <location>
        <begin position="495"/>
        <end position="515"/>
    </location>
</feature>
<evidence type="ECO:0000313" key="8">
    <source>
        <dbReference type="EMBL" id="MBU3079337.1"/>
    </source>
</evidence>
<keyword evidence="5 6" id="KW-0472">Membrane</keyword>
<dbReference type="InterPro" id="IPR051211">
    <property type="entry name" value="PG_lysyltransferase"/>
</dbReference>
<keyword evidence="4 6" id="KW-1133">Transmembrane helix</keyword>
<feature type="transmembrane region" description="Helical" evidence="6">
    <location>
        <begin position="452"/>
        <end position="475"/>
    </location>
</feature>
<comment type="subcellular location">
    <subcellularLocation>
        <location evidence="1">Cell membrane</location>
        <topology evidence="1">Multi-pass membrane protein</topology>
    </subcellularLocation>
</comment>
<dbReference type="PANTHER" id="PTHR34697:SF2">
    <property type="entry name" value="PHOSPHATIDYLGLYCEROL LYSYLTRANSFERASE"/>
    <property type="match status" value="1"/>
</dbReference>
<evidence type="ECO:0000256" key="6">
    <source>
        <dbReference type="SAM" id="Phobius"/>
    </source>
</evidence>
<evidence type="ECO:0000256" key="1">
    <source>
        <dbReference type="ARBA" id="ARBA00004651"/>
    </source>
</evidence>
<name>A0ABS6BLZ1_9SPHN</name>
<dbReference type="Proteomes" id="UP000776276">
    <property type="component" value="Unassembled WGS sequence"/>
</dbReference>
<keyword evidence="2" id="KW-1003">Cell membrane</keyword>
<evidence type="ECO:0000256" key="3">
    <source>
        <dbReference type="ARBA" id="ARBA00022692"/>
    </source>
</evidence>
<dbReference type="Pfam" id="PF09924">
    <property type="entry name" value="LPG_synthase_C"/>
    <property type="match status" value="1"/>
</dbReference>
<dbReference type="EMBL" id="JAHKRT010000009">
    <property type="protein sequence ID" value="MBU3079337.1"/>
    <property type="molecule type" value="Genomic_DNA"/>
</dbReference>
<evidence type="ECO:0000256" key="2">
    <source>
        <dbReference type="ARBA" id="ARBA00022475"/>
    </source>
</evidence>
<feature type="domain" description="Phosphatidylglycerol lysyltransferase C-terminal" evidence="7">
    <location>
        <begin position="538"/>
        <end position="824"/>
    </location>
</feature>
<dbReference type="RefSeq" id="WP_216327320.1">
    <property type="nucleotide sequence ID" value="NZ_JAHKRT010000009.1"/>
</dbReference>
<evidence type="ECO:0000313" key="9">
    <source>
        <dbReference type="Proteomes" id="UP000776276"/>
    </source>
</evidence>
<evidence type="ECO:0000259" key="7">
    <source>
        <dbReference type="Pfam" id="PF09924"/>
    </source>
</evidence>